<dbReference type="Proteomes" id="UP001304650">
    <property type="component" value="Chromosome"/>
</dbReference>
<gene>
    <name evidence="2" type="ORF">MJB10_23185</name>
</gene>
<evidence type="ECO:0000313" key="2">
    <source>
        <dbReference type="EMBL" id="WNR43966.1"/>
    </source>
</evidence>
<sequence length="55" mass="5745">MAGRNNKPDNDGPAGKPGRLDQYGDKLGSSNEEEFAAAANQACEVSSADDSNDQM</sequence>
<evidence type="ECO:0000256" key="1">
    <source>
        <dbReference type="SAM" id="MobiDB-lite"/>
    </source>
</evidence>
<feature type="region of interest" description="Disordered" evidence="1">
    <location>
        <begin position="1"/>
        <end position="55"/>
    </location>
</feature>
<name>A0AA96LMN2_9BACL</name>
<protein>
    <submittedName>
        <fullName evidence="2">Uncharacterized protein</fullName>
    </submittedName>
</protein>
<feature type="compositionally biased region" description="Basic and acidic residues" evidence="1">
    <location>
        <begin position="1"/>
        <end position="10"/>
    </location>
</feature>
<dbReference type="KEGG" id="proo:MJB10_23185"/>
<dbReference type="EMBL" id="CP130319">
    <property type="protein sequence ID" value="WNR43966.1"/>
    <property type="molecule type" value="Genomic_DNA"/>
</dbReference>
<reference evidence="2" key="1">
    <citation type="submission" date="2022-02" db="EMBL/GenBank/DDBJ databases">
        <title>Paenibacillus sp. MBLB1832 Whole Genome Shotgun Sequencing.</title>
        <authorList>
            <person name="Hwang C.Y."/>
            <person name="Cho E.-S."/>
            <person name="Seo M.-J."/>
        </authorList>
    </citation>
    <scope>NUCLEOTIDE SEQUENCE</scope>
    <source>
        <strain evidence="2">MBLB1832</strain>
    </source>
</reference>
<keyword evidence="3" id="KW-1185">Reference proteome</keyword>
<organism evidence="2 3">
    <name type="scientific">Paenibacillus roseopurpureus</name>
    <dbReference type="NCBI Taxonomy" id="2918901"/>
    <lineage>
        <taxon>Bacteria</taxon>
        <taxon>Bacillati</taxon>
        <taxon>Bacillota</taxon>
        <taxon>Bacilli</taxon>
        <taxon>Bacillales</taxon>
        <taxon>Paenibacillaceae</taxon>
        <taxon>Paenibacillus</taxon>
    </lineage>
</organism>
<proteinExistence type="predicted"/>
<dbReference type="AlphaFoldDB" id="A0AA96LMN2"/>
<evidence type="ECO:0000313" key="3">
    <source>
        <dbReference type="Proteomes" id="UP001304650"/>
    </source>
</evidence>
<dbReference type="RefSeq" id="WP_314799058.1">
    <property type="nucleotide sequence ID" value="NZ_CP130319.1"/>
</dbReference>
<accession>A0AA96LMN2</accession>